<evidence type="ECO:0000313" key="2">
    <source>
        <dbReference type="EMBL" id="SNU89643.1"/>
    </source>
</evidence>
<reference evidence="2 3" key="1">
    <citation type="submission" date="2017-06" db="EMBL/GenBank/DDBJ databases">
        <authorList>
            <consortium name="Pathogen Informatics"/>
        </authorList>
    </citation>
    <scope>NUCLEOTIDE SEQUENCE [LARGE SCALE GENOMIC DNA]</scope>
    <source>
        <strain evidence="2 3">NCTC13788</strain>
    </source>
</reference>
<dbReference type="Pfam" id="PF08878">
    <property type="entry name" value="HamA"/>
    <property type="match status" value="1"/>
</dbReference>
<protein>
    <recommendedName>
        <fullName evidence="1">Anti-bacteriophage protein A/HamA C-terminal domain-containing protein</fullName>
    </recommendedName>
</protein>
<accession>A0A239SYJ9</accession>
<name>A0A239SYJ9_9STRE</name>
<dbReference type="STRING" id="1123308.GCA_000380085_00746"/>
<dbReference type="KEGG" id="smen:SAMEA4412692_1572"/>
<organism evidence="2 3">
    <name type="scientific">Streptococcus merionis</name>
    <dbReference type="NCBI Taxonomy" id="400065"/>
    <lineage>
        <taxon>Bacteria</taxon>
        <taxon>Bacillati</taxon>
        <taxon>Bacillota</taxon>
        <taxon>Bacilli</taxon>
        <taxon>Lactobacillales</taxon>
        <taxon>Streptococcaceae</taxon>
        <taxon>Streptococcus</taxon>
    </lineage>
</organism>
<dbReference type="Proteomes" id="UP000215185">
    <property type="component" value="Chromosome 1"/>
</dbReference>
<evidence type="ECO:0000259" key="1">
    <source>
        <dbReference type="Pfam" id="PF08878"/>
    </source>
</evidence>
<sequence length="175" mass="20252">MFIGEVEFEESQLEDKNCHYLRLNIETLSDNDKEFITKNLLEISSGRDSDLSTKSEAIELVDYLSRLDINKRNGAVAEFLLICILREKGFSQEYCFKNLEENSAKKGFDGLVFKNNQFWLVESKSTQINHMNSHRNTIYRAYTGLEKQLSGANKKITIRGVMHIIIRKLLGHLED</sequence>
<dbReference type="AlphaFoldDB" id="A0A239SYJ9"/>
<dbReference type="EMBL" id="LT906439">
    <property type="protein sequence ID" value="SNU89643.1"/>
    <property type="molecule type" value="Genomic_DNA"/>
</dbReference>
<proteinExistence type="predicted"/>
<keyword evidence="3" id="KW-1185">Reference proteome</keyword>
<dbReference type="InterPro" id="IPR014976">
    <property type="entry name" value="AbpA_HamA_C"/>
</dbReference>
<gene>
    <name evidence="2" type="ORF">SAMEA4412692_01572</name>
</gene>
<evidence type="ECO:0000313" key="3">
    <source>
        <dbReference type="Proteomes" id="UP000215185"/>
    </source>
</evidence>
<dbReference type="RefSeq" id="WP_018373308.1">
    <property type="nucleotide sequence ID" value="NZ_LT906439.1"/>
</dbReference>
<feature type="domain" description="Anti-bacteriophage protein A/HamA C-terminal" evidence="1">
    <location>
        <begin position="11"/>
        <end position="150"/>
    </location>
</feature>